<organism evidence="2 3">
    <name type="scientific">Armillaria luteobubalina</name>
    <dbReference type="NCBI Taxonomy" id="153913"/>
    <lineage>
        <taxon>Eukaryota</taxon>
        <taxon>Fungi</taxon>
        <taxon>Dikarya</taxon>
        <taxon>Basidiomycota</taxon>
        <taxon>Agaricomycotina</taxon>
        <taxon>Agaricomycetes</taxon>
        <taxon>Agaricomycetidae</taxon>
        <taxon>Agaricales</taxon>
        <taxon>Marasmiineae</taxon>
        <taxon>Physalacriaceae</taxon>
        <taxon>Armillaria</taxon>
    </lineage>
</organism>
<protein>
    <submittedName>
        <fullName evidence="2">Uncharacterized protein</fullName>
    </submittedName>
</protein>
<feature type="transmembrane region" description="Helical" evidence="1">
    <location>
        <begin position="47"/>
        <end position="70"/>
    </location>
</feature>
<keyword evidence="3" id="KW-1185">Reference proteome</keyword>
<keyword evidence="1" id="KW-0472">Membrane</keyword>
<evidence type="ECO:0000313" key="3">
    <source>
        <dbReference type="Proteomes" id="UP001175228"/>
    </source>
</evidence>
<proteinExistence type="predicted"/>
<evidence type="ECO:0000256" key="1">
    <source>
        <dbReference type="SAM" id="Phobius"/>
    </source>
</evidence>
<dbReference type="Proteomes" id="UP001175228">
    <property type="component" value="Unassembled WGS sequence"/>
</dbReference>
<accession>A0AA39ULV0</accession>
<evidence type="ECO:0000313" key="2">
    <source>
        <dbReference type="EMBL" id="KAK0494697.1"/>
    </source>
</evidence>
<comment type="caution">
    <text evidence="2">The sequence shown here is derived from an EMBL/GenBank/DDBJ whole genome shotgun (WGS) entry which is preliminary data.</text>
</comment>
<keyword evidence="1" id="KW-1133">Transmembrane helix</keyword>
<dbReference type="EMBL" id="JAUEPU010000020">
    <property type="protein sequence ID" value="KAK0494697.1"/>
    <property type="molecule type" value="Genomic_DNA"/>
</dbReference>
<name>A0AA39ULV0_9AGAR</name>
<keyword evidence="1" id="KW-0812">Transmembrane</keyword>
<sequence>MYRNMDISEFFTLIREMHSSIVIAYAFVDGTWRAISGRSPGRSSSGLCAVINTIAIATTALWFPLFFAAISGRTLQTVEGFSLSGATSSTVTHVAPISSGPWGSSLSFVVLFIPSAYPSFSSRDLCFSIMNHSRTSFERIPDDASHSGPTTSRVDDTFAEVPTISQV</sequence>
<dbReference type="AlphaFoldDB" id="A0AA39ULV0"/>
<gene>
    <name evidence="2" type="ORF">EDD18DRAFT_352847</name>
</gene>
<reference evidence="2" key="1">
    <citation type="submission" date="2023-06" db="EMBL/GenBank/DDBJ databases">
        <authorList>
            <consortium name="Lawrence Berkeley National Laboratory"/>
            <person name="Ahrendt S."/>
            <person name="Sahu N."/>
            <person name="Indic B."/>
            <person name="Wong-Bajracharya J."/>
            <person name="Merenyi Z."/>
            <person name="Ke H.-M."/>
            <person name="Monk M."/>
            <person name="Kocsube S."/>
            <person name="Drula E."/>
            <person name="Lipzen A."/>
            <person name="Balint B."/>
            <person name="Henrissat B."/>
            <person name="Andreopoulos B."/>
            <person name="Martin F.M."/>
            <person name="Harder C.B."/>
            <person name="Rigling D."/>
            <person name="Ford K.L."/>
            <person name="Foster G.D."/>
            <person name="Pangilinan J."/>
            <person name="Papanicolaou A."/>
            <person name="Barry K."/>
            <person name="LaButti K."/>
            <person name="Viragh M."/>
            <person name="Koriabine M."/>
            <person name="Yan M."/>
            <person name="Riley R."/>
            <person name="Champramary S."/>
            <person name="Plett K.L."/>
            <person name="Tsai I.J."/>
            <person name="Slot J."/>
            <person name="Sipos G."/>
            <person name="Plett J."/>
            <person name="Nagy L.G."/>
            <person name="Grigoriev I.V."/>
        </authorList>
    </citation>
    <scope>NUCLEOTIDE SEQUENCE</scope>
    <source>
        <strain evidence="2">HWK02</strain>
    </source>
</reference>